<reference evidence="2" key="1">
    <citation type="submission" date="2021-02" db="EMBL/GenBank/DDBJ databases">
        <authorList>
            <person name="Nowell W R."/>
        </authorList>
    </citation>
    <scope>NUCLEOTIDE SEQUENCE</scope>
</reference>
<dbReference type="EMBL" id="CAJOBG010001170">
    <property type="protein sequence ID" value="CAF3902143.1"/>
    <property type="molecule type" value="Genomic_DNA"/>
</dbReference>
<name>A0A816LPX7_9BILA</name>
<dbReference type="Proteomes" id="UP000663856">
    <property type="component" value="Unassembled WGS sequence"/>
</dbReference>
<evidence type="ECO:0000259" key="1">
    <source>
        <dbReference type="PROSITE" id="PS50104"/>
    </source>
</evidence>
<dbReference type="SMART" id="SM00255">
    <property type="entry name" value="TIR"/>
    <property type="match status" value="1"/>
</dbReference>
<dbReference type="SUPFAM" id="SSF52200">
    <property type="entry name" value="Toll/Interleukin receptor TIR domain"/>
    <property type="match status" value="1"/>
</dbReference>
<dbReference type="InterPro" id="IPR035897">
    <property type="entry name" value="Toll_tir_struct_dom_sf"/>
</dbReference>
<dbReference type="Proteomes" id="UP000663866">
    <property type="component" value="Unassembled WGS sequence"/>
</dbReference>
<keyword evidence="5" id="KW-1185">Reference proteome</keyword>
<dbReference type="InterPro" id="IPR000157">
    <property type="entry name" value="TIR_dom"/>
</dbReference>
<dbReference type="GO" id="GO:0007165">
    <property type="term" value="P:signal transduction"/>
    <property type="evidence" value="ECO:0007669"/>
    <property type="project" value="InterPro"/>
</dbReference>
<dbReference type="PANTHER" id="PTHR46270:SF2">
    <property type="entry name" value="TIR DOMAIN-CONTAINING PROTEIN"/>
    <property type="match status" value="1"/>
</dbReference>
<dbReference type="Gene3D" id="3.40.50.10140">
    <property type="entry name" value="Toll/interleukin-1 receptor homology (TIR) domain"/>
    <property type="match status" value="1"/>
</dbReference>
<dbReference type="AlphaFoldDB" id="A0A816LPX7"/>
<dbReference type="Pfam" id="PF13676">
    <property type="entry name" value="TIR_2"/>
    <property type="match status" value="1"/>
</dbReference>
<evidence type="ECO:0000313" key="5">
    <source>
        <dbReference type="Proteomes" id="UP000663866"/>
    </source>
</evidence>
<evidence type="ECO:0000313" key="3">
    <source>
        <dbReference type="EMBL" id="CAF3902143.1"/>
    </source>
</evidence>
<comment type="caution">
    <text evidence="2">The sequence shown here is derived from an EMBL/GenBank/DDBJ whole genome shotgun (WGS) entry which is preliminary data.</text>
</comment>
<gene>
    <name evidence="3" type="ORF">OVN521_LOCUS9569</name>
    <name evidence="2" type="ORF">WKI299_LOCUS3063</name>
</gene>
<protein>
    <recommendedName>
        <fullName evidence="1">TIR domain-containing protein</fullName>
    </recommendedName>
</protein>
<evidence type="ECO:0000313" key="4">
    <source>
        <dbReference type="Proteomes" id="UP000663856"/>
    </source>
</evidence>
<dbReference type="EMBL" id="CAJNRF010000524">
    <property type="protein sequence ID" value="CAF1965590.1"/>
    <property type="molecule type" value="Genomic_DNA"/>
</dbReference>
<feature type="domain" description="TIR" evidence="1">
    <location>
        <begin position="497"/>
        <end position="633"/>
    </location>
</feature>
<proteinExistence type="predicted"/>
<accession>A0A816LPX7</accession>
<organism evidence="2 4">
    <name type="scientific">Rotaria magnacalcarata</name>
    <dbReference type="NCBI Taxonomy" id="392030"/>
    <lineage>
        <taxon>Eukaryota</taxon>
        <taxon>Metazoa</taxon>
        <taxon>Spiralia</taxon>
        <taxon>Gnathifera</taxon>
        <taxon>Rotifera</taxon>
        <taxon>Eurotatoria</taxon>
        <taxon>Bdelloidea</taxon>
        <taxon>Philodinida</taxon>
        <taxon>Philodinidae</taxon>
        <taxon>Rotaria</taxon>
    </lineage>
</organism>
<dbReference type="PANTHER" id="PTHR46270">
    <property type="entry name" value="ARMADILLO-TYPE FOLD-RELATED"/>
    <property type="match status" value="1"/>
</dbReference>
<dbReference type="PROSITE" id="PS50104">
    <property type="entry name" value="TIR"/>
    <property type="match status" value="1"/>
</dbReference>
<sequence>MAEELITDIIDPPESILDEVLDETETSAYQPLIDRLEKLKALPTKTSQLKKEMWSQFLVLWCEILQIPPSDAQSCYVKCAHALPRLINASNFLFIRKDVNIARNSCFSCITQLNHPNMRYFLQLTTEQQDLPANKIYYKHIYYLLRIATQTVSFLPFSTVEDRQFIEKHADLYRLLIEKIEESMPDHCQTVEEKNHSLGIIISRVLGLLWNTADRTVLIPILLRCDLAKKSVGWLAQASKLTANSRRPLISIIHNIARHDDGVDELNKYGAIEIIKQYQKTKIEKNDAPILITSMVLALLSTPEELKRDQQGMNIVLNQLLQLVINAAKGDRYRRDGFHVSEPLCVLVKMFVVEERTLDFILCHAETRPPLDTHSKIRVFASLLFKFADALNGTDLLEQFTLTALLNIFWSISFQQSYSAELIQDQEFIAAIRRFVEDDQENEVLEQYKPRSMEGVKEAAHGILHNLKLDSKHELVLNRENISADDFISDAIERKSAKPSIMISYCHADNPFCSQVYDLLCKHSDAFDIWIDRTHCQGVEDLWESIADGMEQASIIVCLLSGQYFESKSCRKEFIYATDSLKKKILPVLIEQFEPKGWLGIRMTGIKYVRFRGSFELEQNKITELVNTVLSSLSSTKVLVNENLSTQPPISHATLLPLHESSISTNTITAQLTSLDALRPVDQWTSTSGDIHMWFAYNQLSTQFRDLFNFQTGEEMLNYAQMLVKDREKHMNTYARIFAQKYNGADMPPHEFNRFATASEKLLRDNRPSSVKTNKSNICTIL</sequence>
<evidence type="ECO:0000313" key="2">
    <source>
        <dbReference type="EMBL" id="CAF1965590.1"/>
    </source>
</evidence>